<keyword evidence="2" id="KW-1185">Reference proteome</keyword>
<dbReference type="Proteomes" id="UP000805193">
    <property type="component" value="Unassembled WGS sequence"/>
</dbReference>
<accession>A0AC60QY56</accession>
<reference evidence="1 2" key="1">
    <citation type="journal article" date="2020" name="Cell">
        <title>Large-Scale Comparative Analyses of Tick Genomes Elucidate Their Genetic Diversity and Vector Capacities.</title>
        <authorList>
            <consortium name="Tick Genome and Microbiome Consortium (TIGMIC)"/>
            <person name="Jia N."/>
            <person name="Wang J."/>
            <person name="Shi W."/>
            <person name="Du L."/>
            <person name="Sun Y."/>
            <person name="Zhan W."/>
            <person name="Jiang J.F."/>
            <person name="Wang Q."/>
            <person name="Zhang B."/>
            <person name="Ji P."/>
            <person name="Bell-Sakyi L."/>
            <person name="Cui X.M."/>
            <person name="Yuan T.T."/>
            <person name="Jiang B.G."/>
            <person name="Yang W.F."/>
            <person name="Lam T.T."/>
            <person name="Chang Q.C."/>
            <person name="Ding S.J."/>
            <person name="Wang X.J."/>
            <person name="Zhu J.G."/>
            <person name="Ruan X.D."/>
            <person name="Zhao L."/>
            <person name="Wei J.T."/>
            <person name="Ye R.Z."/>
            <person name="Que T.C."/>
            <person name="Du C.H."/>
            <person name="Zhou Y.H."/>
            <person name="Cheng J.X."/>
            <person name="Dai P.F."/>
            <person name="Guo W.B."/>
            <person name="Han X.H."/>
            <person name="Huang E.J."/>
            <person name="Li L.F."/>
            <person name="Wei W."/>
            <person name="Gao Y.C."/>
            <person name="Liu J.Z."/>
            <person name="Shao H.Z."/>
            <person name="Wang X."/>
            <person name="Wang C.C."/>
            <person name="Yang T.C."/>
            <person name="Huo Q.B."/>
            <person name="Li W."/>
            <person name="Chen H.Y."/>
            <person name="Chen S.E."/>
            <person name="Zhou L.G."/>
            <person name="Ni X.B."/>
            <person name="Tian J.H."/>
            <person name="Sheng Y."/>
            <person name="Liu T."/>
            <person name="Pan Y.S."/>
            <person name="Xia L.Y."/>
            <person name="Li J."/>
            <person name="Zhao F."/>
            <person name="Cao W.C."/>
        </authorList>
    </citation>
    <scope>NUCLEOTIDE SEQUENCE [LARGE SCALE GENOMIC DNA]</scope>
    <source>
        <strain evidence="1">Iper-2018</strain>
    </source>
</reference>
<organism evidence="1 2">
    <name type="scientific">Ixodes persulcatus</name>
    <name type="common">Taiga tick</name>
    <dbReference type="NCBI Taxonomy" id="34615"/>
    <lineage>
        <taxon>Eukaryota</taxon>
        <taxon>Metazoa</taxon>
        <taxon>Ecdysozoa</taxon>
        <taxon>Arthropoda</taxon>
        <taxon>Chelicerata</taxon>
        <taxon>Arachnida</taxon>
        <taxon>Acari</taxon>
        <taxon>Parasitiformes</taxon>
        <taxon>Ixodida</taxon>
        <taxon>Ixodoidea</taxon>
        <taxon>Ixodidae</taxon>
        <taxon>Ixodinae</taxon>
        <taxon>Ixodes</taxon>
    </lineage>
</organism>
<gene>
    <name evidence="1" type="ORF">HPB47_013576</name>
</gene>
<evidence type="ECO:0000313" key="2">
    <source>
        <dbReference type="Proteomes" id="UP000805193"/>
    </source>
</evidence>
<comment type="caution">
    <text evidence="1">The sequence shown here is derived from an EMBL/GenBank/DDBJ whole genome shotgun (WGS) entry which is preliminary data.</text>
</comment>
<sequence length="361" mass="40625">MSSELDILKEMGFSEQRAEKALQVCGSQGVEAAMEWLLAHADEAMDTNEPVPAVNPPATNVPSNTEKGDCSDEVAGKTEDSSAGSEPTNAAAPSPEPTSAEGSPASAKSLKCDECGKRFRTEAEVEFHAVKSGHQSFSESAEELKPLTEEEKLEQKKRLEEKIRLRRLEREEKEKREALEREKMRRKMGQEISSTRQKIEEEEMRKLAEQRRREKLEDKLARQKILEQIERDKLARRQKFDMEPLPATTSQPSPPPQVEAAPKKDYDQCKLQIRLTNGQTLTQTFNAHEELAAVRLYIELNRTDGELPFCLMTNFPRKVFVEEDYVKPLSALVLKRLCKCERVSLAASTGTRCTSACAATV</sequence>
<proteinExistence type="predicted"/>
<dbReference type="EMBL" id="JABSTQ010001723">
    <property type="protein sequence ID" value="KAG0444626.1"/>
    <property type="molecule type" value="Genomic_DNA"/>
</dbReference>
<name>A0AC60QY56_IXOPE</name>
<evidence type="ECO:0000313" key="1">
    <source>
        <dbReference type="EMBL" id="KAG0444626.1"/>
    </source>
</evidence>
<protein>
    <submittedName>
        <fullName evidence="1">Uncharacterized protein</fullName>
    </submittedName>
</protein>